<name>A0A6I4J2P9_9SPHN</name>
<gene>
    <name evidence="2" type="ORF">GON01_11610</name>
</gene>
<protein>
    <submittedName>
        <fullName evidence="2">Uncharacterized protein</fullName>
    </submittedName>
</protein>
<comment type="caution">
    <text evidence="2">The sequence shown here is derived from an EMBL/GenBank/DDBJ whole genome shotgun (WGS) entry which is preliminary data.</text>
</comment>
<dbReference type="EMBL" id="WQMS01000013">
    <property type="protein sequence ID" value="MVO78574.1"/>
    <property type="molecule type" value="Genomic_DNA"/>
</dbReference>
<organism evidence="2 3">
    <name type="scientific">Sphingomonas horti</name>
    <dbReference type="NCBI Taxonomy" id="2682842"/>
    <lineage>
        <taxon>Bacteria</taxon>
        <taxon>Pseudomonadati</taxon>
        <taxon>Pseudomonadota</taxon>
        <taxon>Alphaproteobacteria</taxon>
        <taxon>Sphingomonadales</taxon>
        <taxon>Sphingomonadaceae</taxon>
        <taxon>Sphingomonas</taxon>
    </lineage>
</organism>
<dbReference type="Proteomes" id="UP000441389">
    <property type="component" value="Unassembled WGS sequence"/>
</dbReference>
<evidence type="ECO:0000313" key="2">
    <source>
        <dbReference type="EMBL" id="MVO78574.1"/>
    </source>
</evidence>
<feature type="coiled-coil region" evidence="1">
    <location>
        <begin position="6"/>
        <end position="55"/>
    </location>
</feature>
<keyword evidence="1" id="KW-0175">Coiled coil</keyword>
<evidence type="ECO:0000313" key="3">
    <source>
        <dbReference type="Proteomes" id="UP000441389"/>
    </source>
</evidence>
<proteinExistence type="predicted"/>
<reference evidence="2 3" key="1">
    <citation type="submission" date="2019-12" db="EMBL/GenBank/DDBJ databases">
        <authorList>
            <person name="Huq M.A."/>
        </authorList>
    </citation>
    <scope>NUCLEOTIDE SEQUENCE [LARGE SCALE GENOMIC DNA]</scope>
    <source>
        <strain evidence="2 3">MAH-20</strain>
    </source>
</reference>
<dbReference type="RefSeq" id="WP_157027500.1">
    <property type="nucleotide sequence ID" value="NZ_WQMS01000013.1"/>
</dbReference>
<sequence length="63" mass="7225">MTDERLAHAIRRLDRALARVELASQRAAARPDPELARLVRRHERLRERTREAIAAIDRLTGTG</sequence>
<accession>A0A6I4J2P9</accession>
<dbReference type="AlphaFoldDB" id="A0A6I4J2P9"/>
<keyword evidence="3" id="KW-1185">Reference proteome</keyword>
<evidence type="ECO:0000256" key="1">
    <source>
        <dbReference type="SAM" id="Coils"/>
    </source>
</evidence>